<dbReference type="Proteomes" id="UP000222540">
    <property type="component" value="Segment"/>
</dbReference>
<dbReference type="GeneID" id="54981283"/>
<reference evidence="1 2" key="1">
    <citation type="submission" date="2017-07" db="EMBL/GenBank/DDBJ databases">
        <title>Complete genome sequence of the Marinomonas phage CB5A.</title>
        <authorList>
            <person name="Lucas-Elio P."/>
            <person name="Aroca-Crevillen A."/>
            <person name="Garcia-Guillen I.M."/>
            <person name="Silas S."/>
            <person name="Fire A.Z."/>
            <person name="Sanchez-Amat A."/>
        </authorList>
    </citation>
    <scope>NUCLEOTIDE SEQUENCE [LARGE SCALE GENOMIC DNA]</scope>
</reference>
<sequence length="118" mass="12416">MSDVTLSIRTLENFVGGKFVESFLVVDSEGSAIGKKAHTTREGAEVELGSLKYYAEGLAFARATAPEGATEKGLVGKANIVASYLMYVETQENGGAEADQVESEVEAAVEAATSEESF</sequence>
<proteinExistence type="predicted"/>
<dbReference type="KEGG" id="vg:54981283"/>
<evidence type="ECO:0000313" key="1">
    <source>
        <dbReference type="EMBL" id="ASP46250.1"/>
    </source>
</evidence>
<evidence type="ECO:0000313" key="2">
    <source>
        <dbReference type="Proteomes" id="UP000222540"/>
    </source>
</evidence>
<name>A0A222G3B5_9CAUD</name>
<protein>
    <submittedName>
        <fullName evidence="1">Uncharacterized protein</fullName>
    </submittedName>
</protein>
<dbReference type="EMBL" id="MF481197">
    <property type="protein sequence ID" value="ASP46250.1"/>
    <property type="molecule type" value="Genomic_DNA"/>
</dbReference>
<organism evidence="1 2">
    <name type="scientific">Marinomonas phage CB5A</name>
    <dbReference type="NCBI Taxonomy" id="2022859"/>
    <lineage>
        <taxon>Viruses</taxon>
        <taxon>Duplodnaviria</taxon>
        <taxon>Heunggongvirae</taxon>
        <taxon>Uroviricota</taxon>
        <taxon>Caudoviricetes</taxon>
        <taxon>Autographivirales</taxon>
        <taxon>Autosignataviridae</taxon>
        <taxon>Colwellvirinae</taxon>
        <taxon>Murciavirus</taxon>
        <taxon>Murciavirus CB5A</taxon>
    </lineage>
</organism>
<accession>A0A222G3B5</accession>
<dbReference type="RefSeq" id="YP_009791114.1">
    <property type="nucleotide sequence ID" value="NC_047836.1"/>
</dbReference>